<dbReference type="RefSeq" id="WP_152173434.1">
    <property type="nucleotide sequence ID" value="NZ_CP045096.1"/>
</dbReference>
<keyword evidence="4" id="KW-1185">Reference proteome</keyword>
<sequence>MITRPLLTVRTATGVATVVCLSGVLDPDTCPDLARELGRYLDEAARDGQRLVLDMTDVQPFGAAVRRTLRTATEHLAHSPVLVVGANPAMRAVLEHESVVGVRLLDTLGDALAALPDTASETPPHRSGRGKASTGCHGGCRHQGENLDGRG</sequence>
<feature type="domain" description="STAS" evidence="2">
    <location>
        <begin position="18"/>
        <end position="118"/>
    </location>
</feature>
<dbReference type="Gene3D" id="3.30.750.24">
    <property type="entry name" value="STAS domain"/>
    <property type="match status" value="1"/>
</dbReference>
<feature type="region of interest" description="Disordered" evidence="1">
    <location>
        <begin position="116"/>
        <end position="151"/>
    </location>
</feature>
<organism evidence="3 4">
    <name type="scientific">Streptomyces phaeolivaceus</name>
    <dbReference type="NCBI Taxonomy" id="2653200"/>
    <lineage>
        <taxon>Bacteria</taxon>
        <taxon>Bacillati</taxon>
        <taxon>Actinomycetota</taxon>
        <taxon>Actinomycetes</taxon>
        <taxon>Kitasatosporales</taxon>
        <taxon>Streptomycetaceae</taxon>
        <taxon>Streptomyces</taxon>
    </lineage>
</organism>
<accession>A0A5P8KFJ6</accession>
<dbReference type="InterPro" id="IPR002645">
    <property type="entry name" value="STAS_dom"/>
</dbReference>
<dbReference type="SUPFAM" id="SSF52091">
    <property type="entry name" value="SpoIIaa-like"/>
    <property type="match status" value="1"/>
</dbReference>
<evidence type="ECO:0000313" key="3">
    <source>
        <dbReference type="EMBL" id="QFR02114.1"/>
    </source>
</evidence>
<dbReference type="PROSITE" id="PS50801">
    <property type="entry name" value="STAS"/>
    <property type="match status" value="1"/>
</dbReference>
<evidence type="ECO:0000259" key="2">
    <source>
        <dbReference type="PROSITE" id="PS50801"/>
    </source>
</evidence>
<dbReference type="InterPro" id="IPR036513">
    <property type="entry name" value="STAS_dom_sf"/>
</dbReference>
<proteinExistence type="predicted"/>
<reference evidence="3 4" key="1">
    <citation type="submission" date="2019-10" db="EMBL/GenBank/DDBJ databases">
        <title>Streptomyces sp. strain GY16 isolated from leaves of Broussonetia papyrifera.</title>
        <authorList>
            <person name="Mo P."/>
        </authorList>
    </citation>
    <scope>NUCLEOTIDE SEQUENCE [LARGE SCALE GENOMIC DNA]</scope>
    <source>
        <strain evidence="3 4">GY16</strain>
    </source>
</reference>
<dbReference type="KEGG" id="sphv:F9278_44875"/>
<feature type="compositionally biased region" description="Basic and acidic residues" evidence="1">
    <location>
        <begin position="142"/>
        <end position="151"/>
    </location>
</feature>
<name>A0A5P8KFJ6_9ACTN</name>
<evidence type="ECO:0000256" key="1">
    <source>
        <dbReference type="SAM" id="MobiDB-lite"/>
    </source>
</evidence>
<gene>
    <name evidence="3" type="ORF">F9278_44875</name>
</gene>
<dbReference type="EMBL" id="CP045096">
    <property type="protein sequence ID" value="QFR02114.1"/>
    <property type="molecule type" value="Genomic_DNA"/>
</dbReference>
<protein>
    <recommendedName>
        <fullName evidence="2">STAS domain-containing protein</fullName>
    </recommendedName>
</protein>
<dbReference type="AlphaFoldDB" id="A0A5P8KFJ6"/>
<dbReference type="Proteomes" id="UP000327294">
    <property type="component" value="Chromosome"/>
</dbReference>
<evidence type="ECO:0000313" key="4">
    <source>
        <dbReference type="Proteomes" id="UP000327294"/>
    </source>
</evidence>